<dbReference type="InterPro" id="IPR007048">
    <property type="entry name" value="IraD/Gp25-like"/>
</dbReference>
<protein>
    <submittedName>
        <fullName evidence="2">GPW_gp25 domain-containing protein</fullName>
    </submittedName>
</protein>
<dbReference type="EnsemblMetazoa" id="GBRI034704-RA">
    <property type="protein sequence ID" value="GBRI034704-PA"/>
    <property type="gene ID" value="GBRI034704"/>
</dbReference>
<sequence>MKNDYATSVYWQPALNRPGARVSGLADIAQSMRIILGTPCGADLHRPNFGSNLYRYLDMPIEQAIAHVVRETVDALRRWEPRIQLLEVKPRVDAEHLWLRVRWQPITDGTPQMTEVAWR</sequence>
<dbReference type="AlphaFoldDB" id="A0A1A9WW66"/>
<dbReference type="STRING" id="37001.A0A1A9WW66"/>
<name>A0A1A9WW66_9MUSC</name>
<dbReference type="Pfam" id="PF04965">
    <property type="entry name" value="GPW_gp25"/>
    <property type="match status" value="1"/>
</dbReference>
<reference evidence="3" key="1">
    <citation type="submission" date="2014-03" db="EMBL/GenBank/DDBJ databases">
        <authorList>
            <person name="Aksoy S."/>
            <person name="Warren W."/>
            <person name="Wilson R.K."/>
        </authorList>
    </citation>
    <scope>NUCLEOTIDE SEQUENCE [LARGE SCALE GENOMIC DNA]</scope>
    <source>
        <strain evidence="3">IAEA</strain>
    </source>
</reference>
<dbReference type="Gene3D" id="3.10.450.40">
    <property type="match status" value="1"/>
</dbReference>
<evidence type="ECO:0000313" key="2">
    <source>
        <dbReference type="EnsemblMetazoa" id="GBRI034704-PA"/>
    </source>
</evidence>
<proteinExistence type="predicted"/>
<dbReference type="SUPFAM" id="SSF160719">
    <property type="entry name" value="gpW/gp25-like"/>
    <property type="match status" value="1"/>
</dbReference>
<keyword evidence="3" id="KW-1185">Reference proteome</keyword>
<dbReference type="Proteomes" id="UP000091820">
    <property type="component" value="Unassembled WGS sequence"/>
</dbReference>
<evidence type="ECO:0000313" key="3">
    <source>
        <dbReference type="Proteomes" id="UP000091820"/>
    </source>
</evidence>
<evidence type="ECO:0000259" key="1">
    <source>
        <dbReference type="Pfam" id="PF04965"/>
    </source>
</evidence>
<reference evidence="2" key="2">
    <citation type="submission" date="2020-05" db="UniProtKB">
        <authorList>
            <consortium name="EnsemblMetazoa"/>
        </authorList>
    </citation>
    <scope>IDENTIFICATION</scope>
    <source>
        <strain evidence="2">IAEA</strain>
    </source>
</reference>
<accession>A0A1A9WW66</accession>
<feature type="domain" description="IraD/Gp25-like" evidence="1">
    <location>
        <begin position="23"/>
        <end position="101"/>
    </location>
</feature>
<organism evidence="2 3">
    <name type="scientific">Glossina brevipalpis</name>
    <dbReference type="NCBI Taxonomy" id="37001"/>
    <lineage>
        <taxon>Eukaryota</taxon>
        <taxon>Metazoa</taxon>
        <taxon>Ecdysozoa</taxon>
        <taxon>Arthropoda</taxon>
        <taxon>Hexapoda</taxon>
        <taxon>Insecta</taxon>
        <taxon>Pterygota</taxon>
        <taxon>Neoptera</taxon>
        <taxon>Endopterygota</taxon>
        <taxon>Diptera</taxon>
        <taxon>Brachycera</taxon>
        <taxon>Muscomorpha</taxon>
        <taxon>Hippoboscoidea</taxon>
        <taxon>Glossinidae</taxon>
        <taxon>Glossina</taxon>
    </lineage>
</organism>
<dbReference type="VEuPathDB" id="VectorBase:GBRI034704"/>